<dbReference type="GO" id="GO:0042110">
    <property type="term" value="P:T cell activation"/>
    <property type="evidence" value="ECO:0007669"/>
    <property type="project" value="TreeGrafter"/>
</dbReference>
<dbReference type="InterPro" id="IPR007110">
    <property type="entry name" value="Ig-like_dom"/>
</dbReference>
<dbReference type="EMBL" id="JARO02000710">
    <property type="protein sequence ID" value="KPP77651.1"/>
    <property type="molecule type" value="Genomic_DNA"/>
</dbReference>
<dbReference type="GO" id="GO:1990782">
    <property type="term" value="F:protein tyrosine kinase binding"/>
    <property type="evidence" value="ECO:0007669"/>
    <property type="project" value="TreeGrafter"/>
</dbReference>
<proteinExistence type="predicted"/>
<feature type="non-terminal residue" evidence="2">
    <location>
        <position position="333"/>
    </location>
</feature>
<dbReference type="InterPro" id="IPR013783">
    <property type="entry name" value="Ig-like_fold"/>
</dbReference>
<comment type="caution">
    <text evidence="2">The sequence shown here is derived from an EMBL/GenBank/DDBJ whole genome shotgun (WGS) entry which is preliminary data.</text>
</comment>
<organism evidence="2 3">
    <name type="scientific">Scleropages formosus</name>
    <name type="common">Asian bonytongue</name>
    <name type="synonym">Osteoglossum formosum</name>
    <dbReference type="NCBI Taxonomy" id="113540"/>
    <lineage>
        <taxon>Eukaryota</taxon>
        <taxon>Metazoa</taxon>
        <taxon>Chordata</taxon>
        <taxon>Craniata</taxon>
        <taxon>Vertebrata</taxon>
        <taxon>Euteleostomi</taxon>
        <taxon>Actinopterygii</taxon>
        <taxon>Neopterygii</taxon>
        <taxon>Teleostei</taxon>
        <taxon>Osteoglossocephala</taxon>
        <taxon>Osteoglossomorpha</taxon>
        <taxon>Osteoglossiformes</taxon>
        <taxon>Osteoglossidae</taxon>
        <taxon>Scleropages</taxon>
    </lineage>
</organism>
<dbReference type="GO" id="GO:0009897">
    <property type="term" value="C:external side of plasma membrane"/>
    <property type="evidence" value="ECO:0007669"/>
    <property type="project" value="TreeGrafter"/>
</dbReference>
<accession>A0A0P7V6P4</accession>
<dbReference type="GO" id="GO:0070374">
    <property type="term" value="P:positive regulation of ERK1 and ERK2 cascade"/>
    <property type="evidence" value="ECO:0007669"/>
    <property type="project" value="TreeGrafter"/>
</dbReference>
<evidence type="ECO:0000259" key="1">
    <source>
        <dbReference type="PROSITE" id="PS50835"/>
    </source>
</evidence>
<dbReference type="GO" id="GO:0035723">
    <property type="term" value="P:interleukin-15-mediated signaling pathway"/>
    <property type="evidence" value="ECO:0007669"/>
    <property type="project" value="TreeGrafter"/>
</dbReference>
<dbReference type="Proteomes" id="UP000034805">
    <property type="component" value="Unassembled WGS sequence"/>
</dbReference>
<dbReference type="InterPro" id="IPR036179">
    <property type="entry name" value="Ig-like_dom_sf"/>
</dbReference>
<dbReference type="PANTHER" id="PTHR11422">
    <property type="entry name" value="T-CELL SURFACE GLYCOPROTEIN CD4"/>
    <property type="match status" value="1"/>
</dbReference>
<protein>
    <recommendedName>
        <fullName evidence="1">Ig-like domain-containing protein</fullName>
    </recommendedName>
</protein>
<evidence type="ECO:0000313" key="3">
    <source>
        <dbReference type="Proteomes" id="UP000034805"/>
    </source>
</evidence>
<dbReference type="STRING" id="113540.ENSSFOP00015022364"/>
<dbReference type="SUPFAM" id="SSF48726">
    <property type="entry name" value="Immunoglobulin"/>
    <property type="match status" value="1"/>
</dbReference>
<evidence type="ECO:0000313" key="2">
    <source>
        <dbReference type="EMBL" id="KPP77651.1"/>
    </source>
</evidence>
<dbReference type="Gene3D" id="2.60.40.10">
    <property type="entry name" value="Immunoglobulins"/>
    <property type="match status" value="1"/>
</dbReference>
<sequence>MEVHWQWKPHGGDTVSLVLSANERQEFLGEALKTDVRLADSVSWKSGNFSLFFRPRSVDGGHYMCLIKQGQKKLKEEVTVLVILTVSLGPRLPVSEQSTLRLQAEASSRDAVSEMSWLSPHGLPLRCETLPSGAVIAKLPLVTVADRGNYTCRIRPRGNCSRPAFFFLYPVTVDVQVTKSIEKIFTYDRWRQRFRNLTKSRLHLKSSASLGDFSFELTPQPEEGGVYICEVFLNDSVFSQGTRISVLHVSVSSRPSALTLTCRYSERSQVKTVTWTHENRSRRLDWSSLEPGSLKIKVETPPGPETAGNYTCTLELNNGKKLEAVHVISLPRD</sequence>
<dbReference type="GO" id="GO:0042289">
    <property type="term" value="F:MHC class II protein binding"/>
    <property type="evidence" value="ECO:0007669"/>
    <property type="project" value="TreeGrafter"/>
</dbReference>
<dbReference type="AlphaFoldDB" id="A0A0P7V6P4"/>
<name>A0A0P7V6P4_SCLFO</name>
<feature type="domain" description="Ig-like" evidence="1">
    <location>
        <begin position="221"/>
        <end position="323"/>
    </location>
</feature>
<reference evidence="2 3" key="1">
    <citation type="submission" date="2015-08" db="EMBL/GenBank/DDBJ databases">
        <title>The genome of the Asian arowana (Scleropages formosus).</title>
        <authorList>
            <person name="Tan M.H."/>
            <person name="Gan H.M."/>
            <person name="Croft L.J."/>
            <person name="Austin C.M."/>
        </authorList>
    </citation>
    <scope>NUCLEOTIDE SEQUENCE [LARGE SCALE GENOMIC DNA]</scope>
    <source>
        <strain evidence="2">Aro1</strain>
    </source>
</reference>
<dbReference type="PANTHER" id="PTHR11422:SF3">
    <property type="entry name" value="G6F-LIKE PROTEIN"/>
    <property type="match status" value="1"/>
</dbReference>
<gene>
    <name evidence="2" type="ORF">Z043_102899</name>
</gene>
<dbReference type="GO" id="GO:0045121">
    <property type="term" value="C:membrane raft"/>
    <property type="evidence" value="ECO:0007669"/>
    <property type="project" value="TreeGrafter"/>
</dbReference>
<dbReference type="PROSITE" id="PS50835">
    <property type="entry name" value="IG_LIKE"/>
    <property type="match status" value="1"/>
</dbReference>